<dbReference type="NCBIfam" id="TIGR03197">
    <property type="entry name" value="MnmC_Cterm"/>
    <property type="match status" value="1"/>
</dbReference>
<evidence type="ECO:0000313" key="14">
    <source>
        <dbReference type="EMBL" id="STX31719.1"/>
    </source>
</evidence>
<dbReference type="SUPFAM" id="SSF51905">
    <property type="entry name" value="FAD/NAD(P)-binding domain"/>
    <property type="match status" value="1"/>
</dbReference>
<dbReference type="InterPro" id="IPR017610">
    <property type="entry name" value="tRNA_S-uridine_synth_MnmC_C"/>
</dbReference>
<comment type="similarity">
    <text evidence="10">In the C-terminal section; belongs to the DAO family.</text>
</comment>
<feature type="region of interest" description="FAD-dependent cmnm(5)s(2)U34 oxidoreductase" evidence="10">
    <location>
        <begin position="255"/>
        <end position="651"/>
    </location>
</feature>
<dbReference type="InterPro" id="IPR029063">
    <property type="entry name" value="SAM-dependent_MTases_sf"/>
</dbReference>
<evidence type="ECO:0000256" key="5">
    <source>
        <dbReference type="ARBA" id="ARBA00022691"/>
    </source>
</evidence>
<dbReference type="Pfam" id="PF01266">
    <property type="entry name" value="DAO"/>
    <property type="match status" value="1"/>
</dbReference>
<comment type="subcellular location">
    <subcellularLocation>
        <location evidence="10">Cytoplasm</location>
    </subcellularLocation>
</comment>
<evidence type="ECO:0000313" key="15">
    <source>
        <dbReference type="Proteomes" id="UP000054735"/>
    </source>
</evidence>
<evidence type="ECO:0000256" key="9">
    <source>
        <dbReference type="ARBA" id="ARBA00023268"/>
    </source>
</evidence>
<dbReference type="Gene3D" id="3.40.50.150">
    <property type="entry name" value="Vaccinia Virus protein VP39"/>
    <property type="match status" value="1"/>
</dbReference>
<comment type="similarity">
    <text evidence="10">In the N-terminal section; belongs to the methyltransferase superfamily. tRNA (mnm(5)s(2)U34)-methyltransferase family.</text>
</comment>
<name>A0A378I9A7_9GAMM</name>
<dbReference type="GO" id="GO:0032259">
    <property type="term" value="P:methylation"/>
    <property type="evidence" value="ECO:0007669"/>
    <property type="project" value="UniProtKB-KW"/>
</dbReference>
<evidence type="ECO:0000256" key="1">
    <source>
        <dbReference type="ARBA" id="ARBA00022490"/>
    </source>
</evidence>
<evidence type="ECO:0000259" key="11">
    <source>
        <dbReference type="Pfam" id="PF01266"/>
    </source>
</evidence>
<dbReference type="Proteomes" id="UP000054735">
    <property type="component" value="Unassembled WGS sequence"/>
</dbReference>
<dbReference type="PANTHER" id="PTHR13847:SF283">
    <property type="entry name" value="TRNA 5-METHYLAMINOMETHYL-2-THIOURIDINE BIOSYNTHESIS BIFUNCTIONAL PROTEIN MNMC"/>
    <property type="match status" value="1"/>
</dbReference>
<evidence type="ECO:0000256" key="4">
    <source>
        <dbReference type="ARBA" id="ARBA00022679"/>
    </source>
</evidence>
<evidence type="ECO:0000313" key="13">
    <source>
        <dbReference type="EMBL" id="KTC74366.1"/>
    </source>
</evidence>
<dbReference type="AlphaFoldDB" id="A0A378I9A7"/>
<comment type="cofactor">
    <cofactor evidence="10">
        <name>FAD</name>
        <dbReference type="ChEBI" id="CHEBI:57692"/>
    </cofactor>
</comment>
<dbReference type="GO" id="GO:0002097">
    <property type="term" value="P:tRNA wobble base modification"/>
    <property type="evidence" value="ECO:0007669"/>
    <property type="project" value="UniProtKB-UniRule"/>
</dbReference>
<dbReference type="PANTHER" id="PTHR13847">
    <property type="entry name" value="SARCOSINE DEHYDROGENASE-RELATED"/>
    <property type="match status" value="1"/>
</dbReference>
<keyword evidence="9 10" id="KW-0511">Multifunctional enzyme</keyword>
<evidence type="ECO:0000256" key="7">
    <source>
        <dbReference type="ARBA" id="ARBA00022827"/>
    </source>
</evidence>
<dbReference type="HAMAP" id="MF_01102">
    <property type="entry name" value="MnmC"/>
    <property type="match status" value="1"/>
</dbReference>
<dbReference type="GO" id="GO:0050660">
    <property type="term" value="F:flavin adenine dinucleotide binding"/>
    <property type="evidence" value="ECO:0007669"/>
    <property type="project" value="UniProtKB-UniRule"/>
</dbReference>
<dbReference type="Proteomes" id="UP000255066">
    <property type="component" value="Unassembled WGS sequence"/>
</dbReference>
<keyword evidence="8 10" id="KW-0560">Oxidoreductase</keyword>
<feature type="domain" description="FAD dependent oxidoreductase" evidence="11">
    <location>
        <begin position="252"/>
        <end position="607"/>
    </location>
</feature>
<evidence type="ECO:0000256" key="2">
    <source>
        <dbReference type="ARBA" id="ARBA00022603"/>
    </source>
</evidence>
<dbReference type="OrthoDB" id="9786494at2"/>
<evidence type="ECO:0000256" key="3">
    <source>
        <dbReference type="ARBA" id="ARBA00022630"/>
    </source>
</evidence>
<dbReference type="STRING" id="28083.Lbir_0831"/>
<evidence type="ECO:0000259" key="12">
    <source>
        <dbReference type="Pfam" id="PF05430"/>
    </source>
</evidence>
<comment type="function">
    <text evidence="10">Catalyzes the last two steps in the biosynthesis of 5-methylaminomethyl-2-thiouridine (mnm(5)s(2)U) at the wobble position (U34) in tRNA. Catalyzes the FAD-dependent demodification of cmnm(5)s(2)U34 to nm(5)s(2)U34, followed by the transfer of a methyl group from S-adenosyl-L-methionine to nm(5)s(2)U34, to form mnm(5)s(2)U34.</text>
</comment>
<dbReference type="GO" id="GO:0016645">
    <property type="term" value="F:oxidoreductase activity, acting on the CH-NH group of donors"/>
    <property type="evidence" value="ECO:0007669"/>
    <property type="project" value="InterPro"/>
</dbReference>
<dbReference type="EMBL" id="UGNW01000001">
    <property type="protein sequence ID" value="STX31719.1"/>
    <property type="molecule type" value="Genomic_DNA"/>
</dbReference>
<dbReference type="InterPro" id="IPR008471">
    <property type="entry name" value="MnmC-like_methylTransf"/>
</dbReference>
<dbReference type="Gene3D" id="3.30.9.10">
    <property type="entry name" value="D-Amino Acid Oxidase, subunit A, domain 2"/>
    <property type="match status" value="1"/>
</dbReference>
<feature type="domain" description="MnmC-like methyltransferase" evidence="12">
    <location>
        <begin position="102"/>
        <end position="220"/>
    </location>
</feature>
<keyword evidence="2 10" id="KW-0489">Methyltransferase</keyword>
<evidence type="ECO:0000256" key="8">
    <source>
        <dbReference type="ARBA" id="ARBA00023002"/>
    </source>
</evidence>
<accession>A0A378I9A7</accession>
<keyword evidence="7 10" id="KW-0274">FAD</keyword>
<dbReference type="Pfam" id="PF05430">
    <property type="entry name" value="Methyltransf_30"/>
    <property type="match status" value="1"/>
</dbReference>
<keyword evidence="6 10" id="KW-0819">tRNA processing</keyword>
<reference evidence="13 15" key="1">
    <citation type="submission" date="2015-11" db="EMBL/GenBank/DDBJ databases">
        <title>Genomic analysis of 38 Legionella species identifies large and diverse effector repertoires.</title>
        <authorList>
            <person name="Burstein D."/>
            <person name="Amaro F."/>
            <person name="Zusman T."/>
            <person name="Lifshitz Z."/>
            <person name="Cohen O."/>
            <person name="Gilbert J.A."/>
            <person name="Pupko T."/>
            <person name="Shuman H.A."/>
            <person name="Segal G."/>
        </authorList>
    </citation>
    <scope>NUCLEOTIDE SEQUENCE [LARGE SCALE GENOMIC DNA]</scope>
    <source>
        <strain evidence="13 15">CDC#1407-AL-14</strain>
    </source>
</reference>
<dbReference type="EC" id="2.1.1.61" evidence="10"/>
<sequence>MSNPFIPVETAKPPKVNSPASLAEISHAFLEANDLVNRWLALCPQKYFCIGETGFGNALNFLSTWHAWLRYAPEEAILYYYSCEKHPLKAGDLKNYLEQWSEFDALAGELVKQYPVLTPGFHFLSLSNGRVRLILMLGEASSCFQQLLCSGDLKLDSNLECAQFDAWYLPGNSETLTQDLFKTIALLSRPGCTFAGFLEENAVKDNLHNCGFRINQQKQMPAGEFLEARYSASRRITAWHASVKREFKEKKAIIVGAGLAGAMTACALAKRGWEVRLIEQRASHAQGASGNSQAILYPQLSAFKSPLTDFMLMAYLYAVRFYQQIPSINDFADLSGILQVAYSGKERKLQSSLKNWLVLYPELASWINANEASLKAGIALSEGGLFIPASGWIDIPQLCGSLLQHPQIEIYANSTVSEINHENGQWFTNNLQADVLVLANGYQAGEFTPTQWLPLKRIKGQMTWIDQSTESSALKRPICGEGHVLPARNGLHALGATYELQFDHLDTNERANQVNLQKLDQLAGNINWHRAAKDQWAGIRTAAPDYLPVVGPVPDKPLFQQRFARLVDDSKRWLAVEGAFLPGLYICAGFGSRGLTSVPVCAEWLASVINNEPGFMPRDIVRALSAGRFLIKDIVLGKNGNAGQKMDVTFK</sequence>
<keyword evidence="3 10" id="KW-0285">Flavoprotein</keyword>
<keyword evidence="15" id="KW-1185">Reference proteome</keyword>
<comment type="catalytic activity">
    <reaction evidence="10">
        <text>5-aminomethyl-2-thiouridine(34) in tRNA + S-adenosyl-L-methionine = 5-methylaminomethyl-2-thiouridine(34) in tRNA + S-adenosyl-L-homocysteine + H(+)</text>
        <dbReference type="Rhea" id="RHEA:19569"/>
        <dbReference type="Rhea" id="RHEA-COMP:10195"/>
        <dbReference type="Rhea" id="RHEA-COMP:10197"/>
        <dbReference type="ChEBI" id="CHEBI:15378"/>
        <dbReference type="ChEBI" id="CHEBI:57856"/>
        <dbReference type="ChEBI" id="CHEBI:59789"/>
        <dbReference type="ChEBI" id="CHEBI:74454"/>
        <dbReference type="ChEBI" id="CHEBI:74455"/>
        <dbReference type="EC" id="2.1.1.61"/>
    </reaction>
</comment>
<dbReference type="GO" id="GO:0005737">
    <property type="term" value="C:cytoplasm"/>
    <property type="evidence" value="ECO:0007669"/>
    <property type="project" value="UniProtKB-SubCell"/>
</dbReference>
<dbReference type="EMBL" id="LNXT01000010">
    <property type="protein sequence ID" value="KTC74366.1"/>
    <property type="molecule type" value="Genomic_DNA"/>
</dbReference>
<gene>
    <name evidence="10 14" type="primary">mnmC</name>
    <name evidence="13" type="ORF">Lbir_0831</name>
    <name evidence="14" type="ORF">NCTC12437_01493</name>
</gene>
<evidence type="ECO:0000313" key="16">
    <source>
        <dbReference type="Proteomes" id="UP000255066"/>
    </source>
</evidence>
<keyword evidence="1 10" id="KW-0963">Cytoplasm</keyword>
<dbReference type="InterPro" id="IPR036188">
    <property type="entry name" value="FAD/NAD-bd_sf"/>
</dbReference>
<dbReference type="EC" id="1.5.-.-" evidence="10"/>
<evidence type="ECO:0000256" key="10">
    <source>
        <dbReference type="HAMAP-Rule" id="MF_01102"/>
    </source>
</evidence>
<keyword evidence="4 10" id="KW-0808">Transferase</keyword>
<keyword evidence="5 10" id="KW-0949">S-adenosyl-L-methionine</keyword>
<dbReference type="GO" id="GO:0004808">
    <property type="term" value="F:tRNA (5-methylaminomethyl-2-thiouridylate)(34)-methyltransferase activity"/>
    <property type="evidence" value="ECO:0007669"/>
    <property type="project" value="UniProtKB-EC"/>
</dbReference>
<feature type="region of interest" description="tRNA (mnm(5)s(2)U34)-methyltransferase" evidence="10">
    <location>
        <begin position="1"/>
        <end position="231"/>
    </location>
</feature>
<protein>
    <recommendedName>
        <fullName evidence="10">tRNA 5-methylaminomethyl-2-thiouridine biosynthesis bifunctional protein MnmC</fullName>
        <shortName evidence="10">tRNA mnm(5)s(2)U biosynthesis bifunctional protein</shortName>
    </recommendedName>
    <domain>
        <recommendedName>
            <fullName evidence="10">tRNA (mnm(5)s(2)U34)-methyltransferase</fullName>
            <ecNumber evidence="10">2.1.1.61</ecNumber>
        </recommendedName>
    </domain>
    <domain>
        <recommendedName>
            <fullName evidence="10">FAD-dependent cmnm(5)s(2)U34 oxidoreductase</fullName>
            <ecNumber evidence="10">1.5.-.-</ecNumber>
        </recommendedName>
    </domain>
</protein>
<reference evidence="14 16" key="2">
    <citation type="submission" date="2018-06" db="EMBL/GenBank/DDBJ databases">
        <authorList>
            <consortium name="Pathogen Informatics"/>
            <person name="Doyle S."/>
        </authorList>
    </citation>
    <scope>NUCLEOTIDE SEQUENCE [LARGE SCALE GENOMIC DNA]</scope>
    <source>
        <strain evidence="14 16">NCTC12437</strain>
    </source>
</reference>
<dbReference type="Gene3D" id="3.50.50.60">
    <property type="entry name" value="FAD/NAD(P)-binding domain"/>
    <property type="match status" value="1"/>
</dbReference>
<dbReference type="RefSeq" id="WP_058522934.1">
    <property type="nucleotide sequence ID" value="NZ_CAAAHV010000012.1"/>
</dbReference>
<organism evidence="14 16">
    <name type="scientific">Legionella birminghamensis</name>
    <dbReference type="NCBI Taxonomy" id="28083"/>
    <lineage>
        <taxon>Bacteria</taxon>
        <taxon>Pseudomonadati</taxon>
        <taxon>Pseudomonadota</taxon>
        <taxon>Gammaproteobacteria</taxon>
        <taxon>Legionellales</taxon>
        <taxon>Legionellaceae</taxon>
        <taxon>Legionella</taxon>
    </lineage>
</organism>
<proteinExistence type="inferred from homology"/>
<dbReference type="NCBIfam" id="NF002481">
    <property type="entry name" value="PRK01747.1-2"/>
    <property type="match status" value="1"/>
</dbReference>
<evidence type="ECO:0000256" key="6">
    <source>
        <dbReference type="ARBA" id="ARBA00022694"/>
    </source>
</evidence>
<dbReference type="InterPro" id="IPR006076">
    <property type="entry name" value="FAD-dep_OxRdtase"/>
</dbReference>
<dbReference type="InterPro" id="IPR023032">
    <property type="entry name" value="tRNA_MAMT_biosynth_bifunc_MnmC"/>
</dbReference>